<evidence type="ECO:0000313" key="2">
    <source>
        <dbReference type="Proteomes" id="UP000285860"/>
    </source>
</evidence>
<comment type="caution">
    <text evidence="1">The sequence shown here is derived from an EMBL/GenBank/DDBJ whole genome shotgun (WGS) entry which is preliminary data.</text>
</comment>
<dbReference type="AlphaFoldDB" id="A0A420QA28"/>
<protein>
    <submittedName>
        <fullName evidence="1">Uncharacterized protein</fullName>
    </submittedName>
</protein>
<reference evidence="1 2" key="1">
    <citation type="journal article" date="2018" name="Sci. Rep.">
        <title>Characterisation of pathogen-specific regions and novel effector candidates in Fusarium oxysporum f. sp. cepae.</title>
        <authorList>
            <person name="Armitage A.D."/>
            <person name="Taylor A."/>
            <person name="Sobczyk M.K."/>
            <person name="Baxter L."/>
            <person name="Greenfield B.P."/>
            <person name="Bates H.J."/>
            <person name="Wilson F."/>
            <person name="Jackson A.C."/>
            <person name="Ott S."/>
            <person name="Harrison R.J."/>
            <person name="Clarkson J.P."/>
        </authorList>
    </citation>
    <scope>NUCLEOTIDE SEQUENCE [LARGE SCALE GENOMIC DNA]</scope>
    <source>
        <strain evidence="1 2">Fo_A28</strain>
    </source>
</reference>
<accession>A0A420QA28</accession>
<dbReference type="Proteomes" id="UP000285860">
    <property type="component" value="Unassembled WGS sequence"/>
</dbReference>
<name>A0A420QA28_FUSOX</name>
<organism evidence="1 2">
    <name type="scientific">Fusarium oxysporum</name>
    <name type="common">Fusarium vascular wilt</name>
    <dbReference type="NCBI Taxonomy" id="5507"/>
    <lineage>
        <taxon>Eukaryota</taxon>
        <taxon>Fungi</taxon>
        <taxon>Dikarya</taxon>
        <taxon>Ascomycota</taxon>
        <taxon>Pezizomycotina</taxon>
        <taxon>Sordariomycetes</taxon>
        <taxon>Hypocreomycetidae</taxon>
        <taxon>Hypocreales</taxon>
        <taxon>Nectriaceae</taxon>
        <taxon>Fusarium</taxon>
        <taxon>Fusarium oxysporum species complex</taxon>
    </lineage>
</organism>
<sequence length="43" mass="4673">MRAGRNDVRGVFYPIAHGHDVGGHEDDSLDELELRNALQGPSA</sequence>
<evidence type="ECO:0000313" key="1">
    <source>
        <dbReference type="EMBL" id="RKL01578.1"/>
    </source>
</evidence>
<proteinExistence type="predicted"/>
<gene>
    <name evidence="1" type="ORF">BFJ68_g12227</name>
</gene>
<dbReference type="EMBL" id="MRCY01000078">
    <property type="protein sequence ID" value="RKL01578.1"/>
    <property type="molecule type" value="Genomic_DNA"/>
</dbReference>